<sequence>MQFSLSSFSSQSQARTGSISFPQFPDKEYCTPAYIVHTRRGAIPIITCDHFDELIENVLGSNESVILNINYWDLMENPSLDVLVKYKKDHPEKTLSNYLHLEKYPLFQTIRNVEFPYPTSHANEKGIYADLDKGRIKTSADEFTSQTFTLFNPTLFIGMYDTSIKCAVNGSFGSGKQWKRAKTCSEKWGQHCVVKRQEIVDSGKSLHIPEMFYSVFYVNDEMTTLLPQEYFSNTNNIKGINIDIAQMDNLEKIDKIKEHLKTKQKCDVEKLLLFISGKDHPLEVLECVAKGVDLFDGVYPFIAAEMGMACVYPVDEVVNTNSSNNHNTLQKSNMTINLRDRNYEKDISPLDPKCKCFTCRNHTKAYIHHLLNTHEMLGEILLTMHNLHRYLSFFKKIRECIQQGIFEDFKASFIHSVTL</sequence>
<gene>
    <name evidence="2" type="ORF">FDP41_006550</name>
</gene>
<dbReference type="VEuPathDB" id="AmoebaDB:NF0022350"/>
<dbReference type="NCBIfam" id="TIGR00449">
    <property type="entry name" value="tgt_general"/>
    <property type="match status" value="1"/>
</dbReference>
<evidence type="ECO:0000313" key="3">
    <source>
        <dbReference type="Proteomes" id="UP000444721"/>
    </source>
</evidence>
<dbReference type="VEuPathDB" id="AmoebaDB:NfTy_089090"/>
<dbReference type="PANTHER" id="PTHR46064">
    <property type="entry name" value="QUEUINE TRNA-RIBOSYLTRANSFERASE ACCESSORY SUBUNIT 2"/>
    <property type="match status" value="1"/>
</dbReference>
<dbReference type="GeneID" id="68113768"/>
<dbReference type="EMBL" id="VFQX01000052">
    <property type="protein sequence ID" value="KAF0974518.1"/>
    <property type="molecule type" value="Genomic_DNA"/>
</dbReference>
<reference evidence="2 3" key="1">
    <citation type="journal article" date="2019" name="Sci. Rep.">
        <title>Nanopore sequencing improves the draft genome of the human pathogenic amoeba Naegleria fowleri.</title>
        <authorList>
            <person name="Liechti N."/>
            <person name="Schurch N."/>
            <person name="Bruggmann R."/>
            <person name="Wittwer M."/>
        </authorList>
    </citation>
    <scope>NUCLEOTIDE SEQUENCE [LARGE SCALE GENOMIC DNA]</scope>
    <source>
        <strain evidence="2 3">ATCC 30894</strain>
    </source>
</reference>
<dbReference type="RefSeq" id="XP_044559231.1">
    <property type="nucleotide sequence ID" value="XM_044710198.1"/>
</dbReference>
<dbReference type="SUPFAM" id="SSF51713">
    <property type="entry name" value="tRNA-guanine transglycosylase"/>
    <property type="match status" value="1"/>
</dbReference>
<dbReference type="VEuPathDB" id="AmoebaDB:FDP41_006550"/>
<dbReference type="PANTHER" id="PTHR46064:SF1">
    <property type="entry name" value="QUEUINE TRNA-RIBOSYLTRANSFERASE ACCESSORY SUBUNIT 2"/>
    <property type="match status" value="1"/>
</dbReference>
<dbReference type="OrthoDB" id="27601at2759"/>
<dbReference type="InterPro" id="IPR036511">
    <property type="entry name" value="TGT-like_sf"/>
</dbReference>
<dbReference type="Gene3D" id="3.20.20.105">
    <property type="entry name" value="Queuine tRNA-ribosyltransferase-like"/>
    <property type="match status" value="1"/>
</dbReference>
<dbReference type="InterPro" id="IPR050852">
    <property type="entry name" value="Queuine_tRNA-ribosyltrfase"/>
</dbReference>
<dbReference type="OMA" id="RNVEFPY"/>
<evidence type="ECO:0000313" key="2">
    <source>
        <dbReference type="EMBL" id="KAF0974518.1"/>
    </source>
</evidence>
<proteinExistence type="predicted"/>
<dbReference type="Pfam" id="PF01702">
    <property type="entry name" value="TGT"/>
    <property type="match status" value="1"/>
</dbReference>
<keyword evidence="3" id="KW-1185">Reference proteome</keyword>
<dbReference type="GO" id="GO:0006400">
    <property type="term" value="P:tRNA modification"/>
    <property type="evidence" value="ECO:0007669"/>
    <property type="project" value="InterPro"/>
</dbReference>
<accession>A0A6A5BK63</accession>
<comment type="caution">
    <text evidence="2">The sequence shown here is derived from an EMBL/GenBank/DDBJ whole genome shotgun (WGS) entry which is preliminary data.</text>
</comment>
<evidence type="ECO:0000259" key="1">
    <source>
        <dbReference type="Pfam" id="PF01702"/>
    </source>
</evidence>
<feature type="domain" description="tRNA-guanine(15) transglycosylase-like" evidence="1">
    <location>
        <begin position="13"/>
        <end position="416"/>
    </location>
</feature>
<dbReference type="InterPro" id="IPR002616">
    <property type="entry name" value="tRNA_ribo_trans-like"/>
</dbReference>
<dbReference type="AlphaFoldDB" id="A0A6A5BK63"/>
<name>A0A6A5BK63_NAEFO</name>
<protein>
    <recommendedName>
        <fullName evidence="1">tRNA-guanine(15) transglycosylase-like domain-containing protein</fullName>
    </recommendedName>
</protein>
<dbReference type="Proteomes" id="UP000444721">
    <property type="component" value="Unassembled WGS sequence"/>
</dbReference>
<organism evidence="2 3">
    <name type="scientific">Naegleria fowleri</name>
    <name type="common">Brain eating amoeba</name>
    <dbReference type="NCBI Taxonomy" id="5763"/>
    <lineage>
        <taxon>Eukaryota</taxon>
        <taxon>Discoba</taxon>
        <taxon>Heterolobosea</taxon>
        <taxon>Tetramitia</taxon>
        <taxon>Eutetramitia</taxon>
        <taxon>Vahlkampfiidae</taxon>
        <taxon>Naegleria</taxon>
    </lineage>
</organism>